<reference evidence="2" key="1">
    <citation type="journal article" date="2020" name="Stud. Mycol.">
        <title>101 Dothideomycetes genomes: a test case for predicting lifestyles and emergence of pathogens.</title>
        <authorList>
            <person name="Haridas S."/>
            <person name="Albert R."/>
            <person name="Binder M."/>
            <person name="Bloem J."/>
            <person name="Labutti K."/>
            <person name="Salamov A."/>
            <person name="Andreopoulos B."/>
            <person name="Baker S."/>
            <person name="Barry K."/>
            <person name="Bills G."/>
            <person name="Bluhm B."/>
            <person name="Cannon C."/>
            <person name="Castanera R."/>
            <person name="Culley D."/>
            <person name="Daum C."/>
            <person name="Ezra D."/>
            <person name="Gonzalez J."/>
            <person name="Henrissat B."/>
            <person name="Kuo A."/>
            <person name="Liang C."/>
            <person name="Lipzen A."/>
            <person name="Lutzoni F."/>
            <person name="Magnuson J."/>
            <person name="Mondo S."/>
            <person name="Nolan M."/>
            <person name="Ohm R."/>
            <person name="Pangilinan J."/>
            <person name="Park H.-J."/>
            <person name="Ramirez L."/>
            <person name="Alfaro M."/>
            <person name="Sun H."/>
            <person name="Tritt A."/>
            <person name="Yoshinaga Y."/>
            <person name="Zwiers L.-H."/>
            <person name="Turgeon B."/>
            <person name="Goodwin S."/>
            <person name="Spatafora J."/>
            <person name="Crous P."/>
            <person name="Grigoriev I."/>
        </authorList>
    </citation>
    <scope>NUCLEOTIDE SEQUENCE</scope>
    <source>
        <strain evidence="2">CBS 115976</strain>
    </source>
</reference>
<feature type="compositionally biased region" description="Basic residues" evidence="1">
    <location>
        <begin position="32"/>
        <end position="51"/>
    </location>
</feature>
<sequence length="213" mass="23782">MAGIMTGAFIKAELPQTALPLLSTPMVSSPAKLKKSRPPPPKARHGKKVSFPKHAQDISPMPPIGIEHPPRLPRGANAPVYNSNINRWYLRRRDEDGGIYQFDPVWDEWVLRPDAAPISNGSPARKSASRVSIQTTHPEPVARAAWPEEDDCDFFTPIHAPPREVVRTSNFFESSVATLLLEDFEASESSWAAQSTRKLYEIAIKEEEDYELG</sequence>
<feature type="region of interest" description="Disordered" evidence="1">
    <location>
        <begin position="27"/>
        <end position="77"/>
    </location>
</feature>
<organism evidence="2 3">
    <name type="scientific">Microthyrium microscopicum</name>
    <dbReference type="NCBI Taxonomy" id="703497"/>
    <lineage>
        <taxon>Eukaryota</taxon>
        <taxon>Fungi</taxon>
        <taxon>Dikarya</taxon>
        <taxon>Ascomycota</taxon>
        <taxon>Pezizomycotina</taxon>
        <taxon>Dothideomycetes</taxon>
        <taxon>Dothideomycetes incertae sedis</taxon>
        <taxon>Microthyriales</taxon>
        <taxon>Microthyriaceae</taxon>
        <taxon>Microthyrium</taxon>
    </lineage>
</organism>
<dbReference type="AlphaFoldDB" id="A0A6A6TYD6"/>
<keyword evidence="3" id="KW-1185">Reference proteome</keyword>
<evidence type="ECO:0000313" key="2">
    <source>
        <dbReference type="EMBL" id="KAF2664720.1"/>
    </source>
</evidence>
<evidence type="ECO:0000313" key="3">
    <source>
        <dbReference type="Proteomes" id="UP000799302"/>
    </source>
</evidence>
<gene>
    <name evidence="2" type="ORF">BT63DRAFT_96726</name>
</gene>
<dbReference type="EMBL" id="MU004242">
    <property type="protein sequence ID" value="KAF2664720.1"/>
    <property type="molecule type" value="Genomic_DNA"/>
</dbReference>
<proteinExistence type="predicted"/>
<accession>A0A6A6TYD6</accession>
<protein>
    <submittedName>
        <fullName evidence="2">Uncharacterized protein</fullName>
    </submittedName>
</protein>
<name>A0A6A6TYD6_9PEZI</name>
<dbReference type="Proteomes" id="UP000799302">
    <property type="component" value="Unassembled WGS sequence"/>
</dbReference>
<evidence type="ECO:0000256" key="1">
    <source>
        <dbReference type="SAM" id="MobiDB-lite"/>
    </source>
</evidence>